<dbReference type="EMBL" id="QURR01000029">
    <property type="protein sequence ID" value="RGE41351.1"/>
    <property type="molecule type" value="Genomic_DNA"/>
</dbReference>
<evidence type="ECO:0000313" key="2">
    <source>
        <dbReference type="Proteomes" id="UP000261948"/>
    </source>
</evidence>
<protein>
    <submittedName>
        <fullName evidence="1">Uncharacterized protein</fullName>
    </submittedName>
</protein>
<organism evidence="1 2">
    <name type="scientific">Comamonas testosteroni</name>
    <name type="common">Pseudomonas testosteroni</name>
    <dbReference type="NCBI Taxonomy" id="285"/>
    <lineage>
        <taxon>Bacteria</taxon>
        <taxon>Pseudomonadati</taxon>
        <taxon>Pseudomonadota</taxon>
        <taxon>Betaproteobacteria</taxon>
        <taxon>Burkholderiales</taxon>
        <taxon>Comamonadaceae</taxon>
        <taxon>Comamonas</taxon>
    </lineage>
</organism>
<accession>A0A373FAY8</accession>
<comment type="caution">
    <text evidence="1">The sequence shown here is derived from an EMBL/GenBank/DDBJ whole genome shotgun (WGS) entry which is preliminary data.</text>
</comment>
<name>A0A373FAY8_COMTE</name>
<keyword evidence="2" id="KW-1185">Reference proteome</keyword>
<dbReference type="AlphaFoldDB" id="A0A373FAY8"/>
<sequence length="103" mass="11516">MTAQAIAILQPSCTTPAFPKRSERKVKMEHWKIVPTSGHTVSLIGVVGTDYVQTSPICYGRPGEIQTENTHYILGSKQPGVWEKHLHMMRPDQTANLKKYGVL</sequence>
<gene>
    <name evidence="1" type="ORF">DZC30_18760</name>
</gene>
<evidence type="ECO:0000313" key="1">
    <source>
        <dbReference type="EMBL" id="RGE41351.1"/>
    </source>
</evidence>
<reference evidence="1 2" key="1">
    <citation type="submission" date="2018-08" db="EMBL/GenBank/DDBJ databases">
        <title>Comamonas testosteroni strain SWCO2.</title>
        <authorList>
            <person name="Jiang N."/>
            <person name="Zhang X.Z."/>
        </authorList>
    </citation>
    <scope>NUCLEOTIDE SEQUENCE [LARGE SCALE GENOMIC DNA]</scope>
    <source>
        <strain evidence="1 2">SWCO2</strain>
    </source>
</reference>
<proteinExistence type="predicted"/>
<dbReference type="Proteomes" id="UP000261948">
    <property type="component" value="Unassembled WGS sequence"/>
</dbReference>